<dbReference type="SUPFAM" id="SSF49854">
    <property type="entry name" value="Spermadhesin, CUB domain"/>
    <property type="match status" value="1"/>
</dbReference>
<evidence type="ECO:0000259" key="4">
    <source>
        <dbReference type="PROSITE" id="PS01180"/>
    </source>
</evidence>
<dbReference type="InterPro" id="IPR000859">
    <property type="entry name" value="CUB_dom"/>
</dbReference>
<protein>
    <submittedName>
        <fullName evidence="7">CUB domain-containing protein</fullName>
    </submittedName>
</protein>
<dbReference type="WBParaSite" id="ECPE_0001540501-mRNA-1">
    <property type="protein sequence ID" value="ECPE_0001540501-mRNA-1"/>
    <property type="gene ID" value="ECPE_0001540501"/>
</dbReference>
<reference evidence="7" key="1">
    <citation type="submission" date="2016-06" db="UniProtKB">
        <authorList>
            <consortium name="WormBaseParasite"/>
        </authorList>
    </citation>
    <scope>IDENTIFICATION</scope>
</reference>
<gene>
    <name evidence="5" type="ORF">ECPE_LOCUS15362</name>
</gene>
<dbReference type="OrthoDB" id="6345439at2759"/>
<reference evidence="5 6" key="2">
    <citation type="submission" date="2018-11" db="EMBL/GenBank/DDBJ databases">
        <authorList>
            <consortium name="Pathogen Informatics"/>
        </authorList>
    </citation>
    <scope>NUCLEOTIDE SEQUENCE [LARGE SCALE GENOMIC DNA]</scope>
    <source>
        <strain evidence="5 6">Egypt</strain>
    </source>
</reference>
<keyword evidence="3" id="KW-0472">Membrane</keyword>
<keyword evidence="3" id="KW-1133">Transmembrane helix</keyword>
<name>A0A183B830_9TREM</name>
<proteinExistence type="predicted"/>
<evidence type="ECO:0000313" key="7">
    <source>
        <dbReference type="WBParaSite" id="ECPE_0001540501-mRNA-1"/>
    </source>
</evidence>
<evidence type="ECO:0000256" key="3">
    <source>
        <dbReference type="SAM" id="Phobius"/>
    </source>
</evidence>
<dbReference type="EMBL" id="UZAN01060314">
    <property type="protein sequence ID" value="VDP92634.1"/>
    <property type="molecule type" value="Genomic_DNA"/>
</dbReference>
<dbReference type="InterPro" id="IPR035914">
    <property type="entry name" value="Sperma_CUB_dom_sf"/>
</dbReference>
<sequence>MLSYRQKHKSRKVGTTAGPCTTDYLQVDNNANFADETYKKCGTEVPDQPPVSQSNKLYVKLVVDQTNAAAAKFEAKVTEDRAAFCSANNFIMLVLLLTLCICKLLCVAVIFL</sequence>
<feature type="transmembrane region" description="Helical" evidence="3">
    <location>
        <begin position="90"/>
        <end position="111"/>
    </location>
</feature>
<keyword evidence="6" id="KW-1185">Reference proteome</keyword>
<accession>A0A183B830</accession>
<feature type="domain" description="CUB" evidence="4">
    <location>
        <begin position="1"/>
        <end position="80"/>
    </location>
</feature>
<dbReference type="Proteomes" id="UP000272942">
    <property type="component" value="Unassembled WGS sequence"/>
</dbReference>
<keyword evidence="1" id="KW-1015">Disulfide bond</keyword>
<evidence type="ECO:0000313" key="6">
    <source>
        <dbReference type="Proteomes" id="UP000272942"/>
    </source>
</evidence>
<dbReference type="PROSITE" id="PS01180">
    <property type="entry name" value="CUB"/>
    <property type="match status" value="1"/>
</dbReference>
<dbReference type="Gene3D" id="2.60.120.290">
    <property type="entry name" value="Spermadhesin, CUB domain"/>
    <property type="match status" value="1"/>
</dbReference>
<organism evidence="7">
    <name type="scientific">Echinostoma caproni</name>
    <dbReference type="NCBI Taxonomy" id="27848"/>
    <lineage>
        <taxon>Eukaryota</taxon>
        <taxon>Metazoa</taxon>
        <taxon>Spiralia</taxon>
        <taxon>Lophotrochozoa</taxon>
        <taxon>Platyhelminthes</taxon>
        <taxon>Trematoda</taxon>
        <taxon>Digenea</taxon>
        <taxon>Plagiorchiida</taxon>
        <taxon>Echinostomata</taxon>
        <taxon>Echinostomatoidea</taxon>
        <taxon>Echinostomatidae</taxon>
        <taxon>Echinostoma</taxon>
    </lineage>
</organism>
<dbReference type="AlphaFoldDB" id="A0A183B830"/>
<keyword evidence="3" id="KW-0812">Transmembrane</keyword>
<evidence type="ECO:0000313" key="5">
    <source>
        <dbReference type="EMBL" id="VDP92634.1"/>
    </source>
</evidence>
<evidence type="ECO:0000256" key="2">
    <source>
        <dbReference type="PROSITE-ProRule" id="PRU00059"/>
    </source>
</evidence>
<evidence type="ECO:0000256" key="1">
    <source>
        <dbReference type="ARBA" id="ARBA00023157"/>
    </source>
</evidence>
<comment type="caution">
    <text evidence="2">Lacks conserved residue(s) required for the propagation of feature annotation.</text>
</comment>